<organism evidence="1 2">
    <name type="scientific">Micromonospora globispora</name>
    <dbReference type="NCBI Taxonomy" id="1450148"/>
    <lineage>
        <taxon>Bacteria</taxon>
        <taxon>Bacillati</taxon>
        <taxon>Actinomycetota</taxon>
        <taxon>Actinomycetes</taxon>
        <taxon>Micromonosporales</taxon>
        <taxon>Micromonosporaceae</taxon>
        <taxon>Micromonospora</taxon>
    </lineage>
</organism>
<evidence type="ECO:0000313" key="1">
    <source>
        <dbReference type="EMBL" id="PWU48275.1"/>
    </source>
</evidence>
<evidence type="ECO:0000313" key="2">
    <source>
        <dbReference type="Proteomes" id="UP000245683"/>
    </source>
</evidence>
<dbReference type="RefSeq" id="WP_109944805.1">
    <property type="nucleotide sequence ID" value="NZ_QGGF01000414.1"/>
</dbReference>
<name>A0A317K558_9ACTN</name>
<reference evidence="2" key="1">
    <citation type="submission" date="2018-05" db="EMBL/GenBank/DDBJ databases">
        <title>Micromonospora globispora sp. nov. and Micromonospora rugosa sp. nov., isolated from marine sediment.</title>
        <authorList>
            <person name="Carro L."/>
            <person name="Aysel V."/>
            <person name="Cetin D."/>
            <person name="Igual J.M."/>
            <person name="Klenk H.-P."/>
            <person name="Trujillo M.E."/>
            <person name="Sahin N."/>
        </authorList>
    </citation>
    <scope>NUCLEOTIDE SEQUENCE [LARGE SCALE GENOMIC DNA]</scope>
    <source>
        <strain evidence="2">S2904</strain>
    </source>
</reference>
<gene>
    <name evidence="1" type="ORF">DLJ46_12330</name>
</gene>
<accession>A0A317K558</accession>
<dbReference type="OrthoDB" id="3537879at2"/>
<protein>
    <submittedName>
        <fullName evidence="1">Uncharacterized protein</fullName>
    </submittedName>
</protein>
<dbReference type="AlphaFoldDB" id="A0A317K558"/>
<proteinExistence type="predicted"/>
<dbReference type="EMBL" id="QGSV01000165">
    <property type="protein sequence ID" value="PWU48275.1"/>
    <property type="molecule type" value="Genomic_DNA"/>
</dbReference>
<comment type="caution">
    <text evidence="1">The sequence shown here is derived from an EMBL/GenBank/DDBJ whole genome shotgun (WGS) entry which is preliminary data.</text>
</comment>
<dbReference type="Proteomes" id="UP000245683">
    <property type="component" value="Unassembled WGS sequence"/>
</dbReference>
<keyword evidence="2" id="KW-1185">Reference proteome</keyword>
<sequence length="101" mass="11164">MSPVEDGKCRSRGIAWRPGGERVDGNDDEGPYLFRLNPEFVAELVALPDDRVAAVAAGWATAEEWMGEPELEFIAQLIGELRRVARRAVADGVDAYCWLCL</sequence>